<dbReference type="STRING" id="1348624.GCA_001591545_03308"/>
<feature type="domain" description="IDEAL" evidence="1">
    <location>
        <begin position="86"/>
        <end position="113"/>
    </location>
</feature>
<gene>
    <name evidence="2" type="ORF">NCTC4824_04226</name>
</gene>
<accession>A0A2X4WVM0</accession>
<dbReference type="EMBL" id="LS483476">
    <property type="protein sequence ID" value="SQI63668.1"/>
    <property type="molecule type" value="Genomic_DNA"/>
</dbReference>
<dbReference type="InterPro" id="IPR014957">
    <property type="entry name" value="IDEAL_dom"/>
</dbReference>
<dbReference type="Pfam" id="PF08858">
    <property type="entry name" value="IDEAL"/>
    <property type="match status" value="1"/>
</dbReference>
<dbReference type="Proteomes" id="UP000249134">
    <property type="component" value="Chromosome 1"/>
</dbReference>
<dbReference type="AlphaFoldDB" id="A0A2X4WVM0"/>
<reference evidence="2 3" key="1">
    <citation type="submission" date="2018-06" db="EMBL/GenBank/DDBJ databases">
        <authorList>
            <consortium name="Pathogen Informatics"/>
            <person name="Doyle S."/>
        </authorList>
    </citation>
    <scope>NUCLEOTIDE SEQUENCE [LARGE SCALE GENOMIC DNA]</scope>
    <source>
        <strain evidence="2 3">NCTC4824</strain>
    </source>
</reference>
<dbReference type="Gene3D" id="4.10.810.10">
    <property type="entry name" value="Virus Scaffolding Protein, Chain A"/>
    <property type="match status" value="1"/>
</dbReference>
<evidence type="ECO:0000313" key="2">
    <source>
        <dbReference type="EMBL" id="SQI63668.1"/>
    </source>
</evidence>
<evidence type="ECO:0000313" key="3">
    <source>
        <dbReference type="Proteomes" id="UP000249134"/>
    </source>
</evidence>
<evidence type="ECO:0000259" key="1">
    <source>
        <dbReference type="Pfam" id="PF08858"/>
    </source>
</evidence>
<organism evidence="2 3">
    <name type="scientific">Lederbergia lenta</name>
    <name type="common">Bacillus lentus</name>
    <dbReference type="NCBI Taxonomy" id="1467"/>
    <lineage>
        <taxon>Bacteria</taxon>
        <taxon>Bacillati</taxon>
        <taxon>Bacillota</taxon>
        <taxon>Bacilli</taxon>
        <taxon>Bacillales</taxon>
        <taxon>Bacillaceae</taxon>
        <taxon>Lederbergia</taxon>
    </lineage>
</organism>
<proteinExistence type="predicted"/>
<sequence length="137" mass="16241">MIQHFIAKETFTHQIECFCPGNIHSTTLTINKMDILEVREQSFTFHNGWFVQAIINNHGCFYIALEDLDQYFYQGRLITTIDLELNLNYLQLQIDKALEKRDEELFLKSTKQLKESNALKMQIEHFINNEVGNYYSQ</sequence>
<name>A0A2X4WVM0_LEDLE</name>
<dbReference type="InterPro" id="IPR027393">
    <property type="entry name" value="Virus_scaffolding_prot_C"/>
</dbReference>
<dbReference type="RefSeq" id="WP_066144779.1">
    <property type="nucleotide sequence ID" value="NZ_CBCSGM010000005.1"/>
</dbReference>
<keyword evidence="3" id="KW-1185">Reference proteome</keyword>
<dbReference type="KEGG" id="blen:NCTC4824_04226"/>
<protein>
    <recommendedName>
        <fullName evidence="1">IDEAL domain-containing protein</fullName>
    </recommendedName>
</protein>